<evidence type="ECO:0000313" key="2">
    <source>
        <dbReference type="Ensembl" id="ENSMGAP00000032835.1"/>
    </source>
</evidence>
<reference evidence="2" key="3">
    <citation type="submission" date="2025-09" db="UniProtKB">
        <authorList>
            <consortium name="Ensembl"/>
        </authorList>
    </citation>
    <scope>IDENTIFICATION</scope>
</reference>
<evidence type="ECO:0000256" key="1">
    <source>
        <dbReference type="SAM" id="MobiDB-lite"/>
    </source>
</evidence>
<dbReference type="AlphaFoldDB" id="A0A803YM37"/>
<evidence type="ECO:0000313" key="3">
    <source>
        <dbReference type="Proteomes" id="UP000001645"/>
    </source>
</evidence>
<protein>
    <submittedName>
        <fullName evidence="2">Uncharacterized protein</fullName>
    </submittedName>
</protein>
<feature type="region of interest" description="Disordered" evidence="1">
    <location>
        <begin position="41"/>
        <end position="80"/>
    </location>
</feature>
<name>A0A803YM37_MELGA</name>
<organism evidence="2 3">
    <name type="scientific">Meleagris gallopavo</name>
    <name type="common">Wild turkey</name>
    <dbReference type="NCBI Taxonomy" id="9103"/>
    <lineage>
        <taxon>Eukaryota</taxon>
        <taxon>Metazoa</taxon>
        <taxon>Chordata</taxon>
        <taxon>Craniata</taxon>
        <taxon>Vertebrata</taxon>
        <taxon>Euteleostomi</taxon>
        <taxon>Archelosauria</taxon>
        <taxon>Archosauria</taxon>
        <taxon>Dinosauria</taxon>
        <taxon>Saurischia</taxon>
        <taxon>Theropoda</taxon>
        <taxon>Coelurosauria</taxon>
        <taxon>Aves</taxon>
        <taxon>Neognathae</taxon>
        <taxon>Galloanserae</taxon>
        <taxon>Galliformes</taxon>
        <taxon>Phasianidae</taxon>
        <taxon>Meleagridinae</taxon>
        <taxon>Meleagris</taxon>
    </lineage>
</organism>
<dbReference type="InParanoid" id="A0A803YM37"/>
<proteinExistence type="predicted"/>
<reference evidence="2" key="2">
    <citation type="submission" date="2025-08" db="UniProtKB">
        <authorList>
            <consortium name="Ensembl"/>
        </authorList>
    </citation>
    <scope>IDENTIFICATION</scope>
</reference>
<keyword evidence="3" id="KW-1185">Reference proteome</keyword>
<feature type="compositionally biased region" description="Basic and acidic residues" evidence="1">
    <location>
        <begin position="67"/>
        <end position="80"/>
    </location>
</feature>
<sequence length="119" mass="12783">FQLHSQSVPTCNDSLFPSLLCCKARGACSIHPYRLGKAVPASLPTSRRRNSRASPRGAGGSEGEAENVIKLDPGKGKSGSLRERLMQIPLCEKALAFKIHPGPKESLLSLGQFNCCHVI</sequence>
<dbReference type="Proteomes" id="UP000001645">
    <property type="component" value="Chromosome 13"/>
</dbReference>
<dbReference type="Ensembl" id="ENSMGAT00000031764.1">
    <property type="protein sequence ID" value="ENSMGAP00000032835.1"/>
    <property type="gene ID" value="ENSMGAG00000018975.1"/>
</dbReference>
<reference evidence="2 3" key="1">
    <citation type="journal article" date="2010" name="PLoS Biol.">
        <title>Multi-platform next-generation sequencing of the domestic turkey (Meleagris gallopavo): genome assembly and analysis.</title>
        <authorList>
            <person name="Dalloul R.A."/>
            <person name="Long J.A."/>
            <person name="Zimin A.V."/>
            <person name="Aslam L."/>
            <person name="Beal K."/>
            <person name="Blomberg L.A."/>
            <person name="Bouffard P."/>
            <person name="Burt D.W."/>
            <person name="Crasta O."/>
            <person name="Crooijmans R.P."/>
            <person name="Cooper K."/>
            <person name="Coulombe R.A."/>
            <person name="De S."/>
            <person name="Delany M.E."/>
            <person name="Dodgson J.B."/>
            <person name="Dong J.J."/>
            <person name="Evans C."/>
            <person name="Frederickson K.M."/>
            <person name="Flicek P."/>
            <person name="Florea L."/>
            <person name="Folkerts O."/>
            <person name="Groenen M.A."/>
            <person name="Harkins T.T."/>
            <person name="Herrero J."/>
            <person name="Hoffmann S."/>
            <person name="Megens H.J."/>
            <person name="Jiang A."/>
            <person name="de Jong P."/>
            <person name="Kaiser P."/>
            <person name="Kim H."/>
            <person name="Kim K.W."/>
            <person name="Kim S."/>
            <person name="Langenberger D."/>
            <person name="Lee M.K."/>
            <person name="Lee T."/>
            <person name="Mane S."/>
            <person name="Marcais G."/>
            <person name="Marz M."/>
            <person name="McElroy A.P."/>
            <person name="Modise T."/>
            <person name="Nefedov M."/>
            <person name="Notredame C."/>
            <person name="Paton I.R."/>
            <person name="Payne W.S."/>
            <person name="Pertea G."/>
            <person name="Prickett D."/>
            <person name="Puiu D."/>
            <person name="Qioa D."/>
            <person name="Raineri E."/>
            <person name="Ruffier M."/>
            <person name="Salzberg S.L."/>
            <person name="Schatz M.C."/>
            <person name="Scheuring C."/>
            <person name="Schmidt C.J."/>
            <person name="Schroeder S."/>
            <person name="Searle S.M."/>
            <person name="Smith E.J."/>
            <person name="Smith J."/>
            <person name="Sonstegard T.S."/>
            <person name="Stadler P.F."/>
            <person name="Tafer H."/>
            <person name="Tu Z.J."/>
            <person name="Van Tassell C.P."/>
            <person name="Vilella A.J."/>
            <person name="Williams K.P."/>
            <person name="Yorke J.A."/>
            <person name="Zhang L."/>
            <person name="Zhang H.B."/>
            <person name="Zhang X."/>
            <person name="Zhang Y."/>
            <person name="Reed K.M."/>
        </authorList>
    </citation>
    <scope>NUCLEOTIDE SEQUENCE [LARGE SCALE GENOMIC DNA]</scope>
</reference>
<accession>A0A803YM37</accession>